<dbReference type="Pfam" id="PF01869">
    <property type="entry name" value="BcrAD_BadFG"/>
    <property type="match status" value="1"/>
</dbReference>
<keyword evidence="3" id="KW-1185">Reference proteome</keyword>
<dbReference type="EMBL" id="SMKU01000013">
    <property type="protein sequence ID" value="TDD95332.1"/>
    <property type="molecule type" value="Genomic_DNA"/>
</dbReference>
<dbReference type="AlphaFoldDB" id="A0A4R5CDU1"/>
<comment type="caution">
    <text evidence="2">The sequence shown here is derived from an EMBL/GenBank/DDBJ whole genome shotgun (WGS) entry which is preliminary data.</text>
</comment>
<dbReference type="Proteomes" id="UP000294513">
    <property type="component" value="Unassembled WGS sequence"/>
</dbReference>
<dbReference type="Gene3D" id="3.30.420.40">
    <property type="match status" value="2"/>
</dbReference>
<sequence length="343" mass="35716">MLAVDAGNSKTDVALVAATGDVLAWVRGGGFEPHSQGLGKAIGGLADLVRAAASEAGGGPVADHVTALLANCDLPEERETLTKAITAQGWAPDVTVDNDTFAVLRAGSGVPYGVAVVCGAGMNCVARSPSGRTVRYLALGRRSGDWGGGEFLGEEVLWCAVRDEDGRGPRTDLREAVAAHFDLPDVTAVCIAFHLRELPGERLHELVPLLFEVAGGGDVVARSLVERLGDEVAGMALAALDRLAFDRAPVPVVLGGGVLTASHPLLLNRVEARFRASGADVDLRILTAPPIVGSALHGFDELGLGGRAAEERLRAAFSRSLRPDVRRPVVEAVGKFSKDSCLE</sequence>
<dbReference type="OrthoDB" id="5524856at2"/>
<accession>A0A4R5CDU1</accession>
<dbReference type="SUPFAM" id="SSF53067">
    <property type="entry name" value="Actin-like ATPase domain"/>
    <property type="match status" value="2"/>
</dbReference>
<evidence type="ECO:0000313" key="3">
    <source>
        <dbReference type="Proteomes" id="UP000294513"/>
    </source>
</evidence>
<feature type="domain" description="ATPase BadF/BadG/BcrA/BcrD type" evidence="1">
    <location>
        <begin position="4"/>
        <end position="263"/>
    </location>
</feature>
<dbReference type="PANTHER" id="PTHR43190:SF3">
    <property type="entry name" value="N-ACETYL-D-GLUCOSAMINE KINASE"/>
    <property type="match status" value="1"/>
</dbReference>
<protein>
    <submittedName>
        <fullName evidence="2">ATPase</fullName>
    </submittedName>
</protein>
<dbReference type="InterPro" id="IPR002731">
    <property type="entry name" value="ATPase_BadF"/>
</dbReference>
<evidence type="ECO:0000259" key="1">
    <source>
        <dbReference type="Pfam" id="PF01869"/>
    </source>
</evidence>
<reference evidence="2 3" key="1">
    <citation type="submission" date="2019-03" db="EMBL/GenBank/DDBJ databases">
        <title>Draft genome sequences of novel Actinobacteria.</title>
        <authorList>
            <person name="Sahin N."/>
            <person name="Ay H."/>
            <person name="Saygin H."/>
        </authorList>
    </citation>
    <scope>NUCLEOTIDE SEQUENCE [LARGE SCALE GENOMIC DNA]</scope>
    <source>
        <strain evidence="2 3">H3C3</strain>
    </source>
</reference>
<dbReference type="InterPro" id="IPR052519">
    <property type="entry name" value="Euk-type_GlcNAc_Kinase"/>
</dbReference>
<dbReference type="InterPro" id="IPR043129">
    <property type="entry name" value="ATPase_NBD"/>
</dbReference>
<gene>
    <name evidence="2" type="ORF">E1298_05495</name>
</gene>
<evidence type="ECO:0000313" key="2">
    <source>
        <dbReference type="EMBL" id="TDD95332.1"/>
    </source>
</evidence>
<proteinExistence type="predicted"/>
<name>A0A4R5CDU1_9ACTN</name>
<dbReference type="PANTHER" id="PTHR43190">
    <property type="entry name" value="N-ACETYL-D-GLUCOSAMINE KINASE"/>
    <property type="match status" value="1"/>
</dbReference>
<organism evidence="2 3">
    <name type="scientific">Actinomadura rubrisoli</name>
    <dbReference type="NCBI Taxonomy" id="2530368"/>
    <lineage>
        <taxon>Bacteria</taxon>
        <taxon>Bacillati</taxon>
        <taxon>Actinomycetota</taxon>
        <taxon>Actinomycetes</taxon>
        <taxon>Streptosporangiales</taxon>
        <taxon>Thermomonosporaceae</taxon>
        <taxon>Actinomadura</taxon>
    </lineage>
</organism>